<gene>
    <name evidence="1" type="ORF">GCM10011396_52310</name>
</gene>
<sequence length="55" mass="6480">MDSNFFASVRKIQEKKKSETDPAKIQELDEAEKEAMDRILGKHRKFCSKLCKYDD</sequence>
<evidence type="ECO:0000313" key="2">
    <source>
        <dbReference type="Proteomes" id="UP000637423"/>
    </source>
</evidence>
<evidence type="ECO:0000313" key="1">
    <source>
        <dbReference type="EMBL" id="GGC98291.1"/>
    </source>
</evidence>
<comment type="caution">
    <text evidence="1">The sequence shown here is derived from an EMBL/GenBank/DDBJ whole genome shotgun (WGS) entry which is preliminary data.</text>
</comment>
<dbReference type="AlphaFoldDB" id="A0A916XRT5"/>
<name>A0A916XRT5_9BURK</name>
<dbReference type="Proteomes" id="UP000637423">
    <property type="component" value="Unassembled WGS sequence"/>
</dbReference>
<accession>A0A916XRT5</accession>
<dbReference type="EMBL" id="BMED01000007">
    <property type="protein sequence ID" value="GGC98291.1"/>
    <property type="molecule type" value="Genomic_DNA"/>
</dbReference>
<keyword evidence="2" id="KW-1185">Reference proteome</keyword>
<reference evidence="1" key="1">
    <citation type="journal article" date="2014" name="Int. J. Syst. Evol. Microbiol.">
        <title>Complete genome sequence of Corynebacterium casei LMG S-19264T (=DSM 44701T), isolated from a smear-ripened cheese.</title>
        <authorList>
            <consortium name="US DOE Joint Genome Institute (JGI-PGF)"/>
            <person name="Walter F."/>
            <person name="Albersmeier A."/>
            <person name="Kalinowski J."/>
            <person name="Ruckert C."/>
        </authorList>
    </citation>
    <scope>NUCLEOTIDE SEQUENCE</scope>
    <source>
        <strain evidence="1">CGMCC 1.10998</strain>
    </source>
</reference>
<protein>
    <submittedName>
        <fullName evidence="1">Uncharacterized protein</fullName>
    </submittedName>
</protein>
<organism evidence="1 2">
    <name type="scientific">Undibacterium terreum</name>
    <dbReference type="NCBI Taxonomy" id="1224302"/>
    <lineage>
        <taxon>Bacteria</taxon>
        <taxon>Pseudomonadati</taxon>
        <taxon>Pseudomonadota</taxon>
        <taxon>Betaproteobacteria</taxon>
        <taxon>Burkholderiales</taxon>
        <taxon>Oxalobacteraceae</taxon>
        <taxon>Undibacterium</taxon>
    </lineage>
</organism>
<proteinExistence type="predicted"/>
<reference evidence="1" key="2">
    <citation type="submission" date="2020-09" db="EMBL/GenBank/DDBJ databases">
        <authorList>
            <person name="Sun Q."/>
            <person name="Zhou Y."/>
        </authorList>
    </citation>
    <scope>NUCLEOTIDE SEQUENCE</scope>
    <source>
        <strain evidence="1">CGMCC 1.10998</strain>
    </source>
</reference>